<reference evidence="3" key="1">
    <citation type="journal article" date="2016" name="PLoS Negl. Trop. Dis.">
        <title>Molecular Diversity between Salivary Proteins from New World and Old World Sand Flies with Emphasis on Bichromomyia olmeca, the Sand Fly Vector of Leishmania mexicana in Mesoamerica.</title>
        <authorList>
            <person name="Abdeladhim M."/>
            <person name="V Coutinho-Abreu I."/>
            <person name="Townsend S."/>
            <person name="Pasos-Pinto S."/>
            <person name="Sanchez L."/>
            <person name="Rasouli M."/>
            <person name="B Guimaraes-Costa A."/>
            <person name="Aslan H."/>
            <person name="Francischetti I.M."/>
            <person name="Oliveira F."/>
            <person name="Becker I."/>
            <person name="Kamhawi S."/>
            <person name="Ribeiro J.M."/>
            <person name="Jochim R.C."/>
            <person name="Valenzuela J.G."/>
        </authorList>
    </citation>
    <scope>NUCLEOTIDE SEQUENCE</scope>
    <source>
        <tissue evidence="3">Salivary gland</tissue>
    </source>
</reference>
<dbReference type="EMBL" id="KX011387">
    <property type="protein sequence ID" value="ANW11466.1"/>
    <property type="molecule type" value="mRNA"/>
</dbReference>
<feature type="signal peptide" evidence="2">
    <location>
        <begin position="1"/>
        <end position="17"/>
    </location>
</feature>
<organism evidence="3">
    <name type="scientific">Bichromomyia olmeca</name>
    <dbReference type="NCBI Taxonomy" id="715919"/>
    <lineage>
        <taxon>Eukaryota</taxon>
        <taxon>Metazoa</taxon>
        <taxon>Ecdysozoa</taxon>
        <taxon>Arthropoda</taxon>
        <taxon>Hexapoda</taxon>
        <taxon>Insecta</taxon>
        <taxon>Pterygota</taxon>
        <taxon>Neoptera</taxon>
        <taxon>Endopterygota</taxon>
        <taxon>Diptera</taxon>
        <taxon>Nematocera</taxon>
        <taxon>Psychodoidea</taxon>
        <taxon>Psychodidae</taxon>
        <taxon>Bichromomyia</taxon>
    </lineage>
</organism>
<dbReference type="AlphaFoldDB" id="A0A1B1V3I1"/>
<keyword evidence="2" id="KW-0732">Signal</keyword>
<protein>
    <submittedName>
        <fullName evidence="3">Lolsilk</fullName>
    </submittedName>
</protein>
<evidence type="ECO:0000313" key="3">
    <source>
        <dbReference type="EMBL" id="ANW11466.1"/>
    </source>
</evidence>
<proteinExistence type="evidence at transcript level"/>
<feature type="region of interest" description="Disordered" evidence="1">
    <location>
        <begin position="56"/>
        <end position="130"/>
    </location>
</feature>
<feature type="chain" id="PRO_5008531086" evidence="2">
    <location>
        <begin position="18"/>
        <end position="222"/>
    </location>
</feature>
<evidence type="ECO:0000256" key="1">
    <source>
        <dbReference type="SAM" id="MobiDB-lite"/>
    </source>
</evidence>
<sequence>MLKEVFVVSFVLAVVHCAKVIPIKKQGQNFPVPIVKPGSSDDYFDDQYYPDINDETIAEAPKDNKRSSVGPSGGKLGKGNKRPGHGSGGTSVTRPGQSGSSARPASGGTSSVGSRNPNKRGNGQKLKSKYANTPAKYIFKSPKFNDAGKTPIVTYFKTKNKQHVVARGSPNDEYVMEILEGDPSGIVLSIQTIGNESQVIVKNPNGKPIVGRMKVYKNGYRG</sequence>
<feature type="compositionally biased region" description="Polar residues" evidence="1">
    <location>
        <begin position="90"/>
        <end position="121"/>
    </location>
</feature>
<evidence type="ECO:0000256" key="2">
    <source>
        <dbReference type="SAM" id="SignalP"/>
    </source>
</evidence>
<name>A0A1B1V3I1_9DIPT</name>
<accession>A0A1B1V3I1</accession>